<evidence type="ECO:0000256" key="2">
    <source>
        <dbReference type="ARBA" id="ARBA00029447"/>
    </source>
</evidence>
<feature type="domain" description="Methyl-accepting transducer" evidence="6">
    <location>
        <begin position="270"/>
        <end position="499"/>
    </location>
</feature>
<evidence type="ECO:0000313" key="8">
    <source>
        <dbReference type="Proteomes" id="UP000735592"/>
    </source>
</evidence>
<feature type="transmembrane region" description="Helical" evidence="5">
    <location>
        <begin position="131"/>
        <end position="149"/>
    </location>
</feature>
<comment type="caution">
    <text evidence="7">The sequence shown here is derived from an EMBL/GenBank/DDBJ whole genome shotgun (WGS) entry which is preliminary data.</text>
</comment>
<sequence length="533" mass="56420">MVARPVAPTGTGQINTFRSENSGISSRKQTSVAVILQISHREYFMQERYDPLQAIAEQADKIMLGVLGALLLFSFALAGLNQTWGLALLIGVPSAAIPALLHFNAPGALLTRCIIALALMVFAALNIHQGAGLTELHFGIFVYLAFLLAYRDWRPIVVAAAVIAVHHLSFHYLQEWGYGVMCFTRPQLSTVFIHAAYVVVESAVLIHLALILRRAACQAAELESIVAALAAIEGRIDLSAAETSPRSRLASKLVEMLTTMRDTIGGVRAGADAIAAASGEIAHGNAELSRRTERQASSVEQTATSMARLAAMVRQNNESARQANALAQSASQIAERGGEAVRQVVDTMGVINASSRQIVDIISVIDGIAFQTNILALNAAVEAARAGEQGRGFAVVATEVRNLAHRSAAAAKEIKELINNTVQTVESGSRLVDGAGSTMLEVVSSVQRVTAIMGEMSNANQEQNEGIERINHAIVAFDETTQQNAALVEEDAAAADALAQEAQHLAALVAAFKLGERQNAAAASAPRLALAAS</sequence>
<proteinExistence type="inferred from homology"/>
<keyword evidence="8" id="KW-1185">Reference proteome</keyword>
<feature type="transmembrane region" description="Helical" evidence="5">
    <location>
        <begin position="108"/>
        <end position="125"/>
    </location>
</feature>
<dbReference type="PANTHER" id="PTHR43531:SF14">
    <property type="entry name" value="METHYL-ACCEPTING CHEMOTAXIS PROTEIN I-RELATED"/>
    <property type="match status" value="1"/>
</dbReference>
<gene>
    <name evidence="7" type="ORF">GM655_01985</name>
</gene>
<dbReference type="InterPro" id="IPR004089">
    <property type="entry name" value="MCPsignal_dom"/>
</dbReference>
<keyword evidence="3" id="KW-0807">Transducer</keyword>
<keyword evidence="5" id="KW-0812">Transmembrane</keyword>
<dbReference type="Pfam" id="PF00015">
    <property type="entry name" value="MCPsignal"/>
    <property type="match status" value="1"/>
</dbReference>
<dbReference type="Proteomes" id="UP000735592">
    <property type="component" value="Unassembled WGS sequence"/>
</dbReference>
<name>A0ABW9SIL2_9BURK</name>
<dbReference type="Gene3D" id="1.10.287.950">
    <property type="entry name" value="Methyl-accepting chemotaxis protein"/>
    <property type="match status" value="1"/>
</dbReference>
<evidence type="ECO:0000259" key="6">
    <source>
        <dbReference type="PROSITE" id="PS50111"/>
    </source>
</evidence>
<evidence type="ECO:0000256" key="1">
    <source>
        <dbReference type="ARBA" id="ARBA00022481"/>
    </source>
</evidence>
<dbReference type="SMART" id="SM00283">
    <property type="entry name" value="MA"/>
    <property type="match status" value="1"/>
</dbReference>
<keyword evidence="5" id="KW-0472">Membrane</keyword>
<keyword evidence="5" id="KW-1133">Transmembrane helix</keyword>
<protein>
    <submittedName>
        <fullName evidence="7">Chemotaxis protein</fullName>
    </submittedName>
</protein>
<dbReference type="InterPro" id="IPR051310">
    <property type="entry name" value="MCP_chemotaxis"/>
</dbReference>
<feature type="transmembrane region" description="Helical" evidence="5">
    <location>
        <begin position="193"/>
        <end position="212"/>
    </location>
</feature>
<keyword evidence="1" id="KW-0488">Methylation</keyword>
<dbReference type="PANTHER" id="PTHR43531">
    <property type="entry name" value="PROTEIN ICFG"/>
    <property type="match status" value="1"/>
</dbReference>
<dbReference type="PROSITE" id="PS50111">
    <property type="entry name" value="CHEMOTAXIS_TRANSDUC_2"/>
    <property type="match status" value="1"/>
</dbReference>
<feature type="transmembrane region" description="Helical" evidence="5">
    <location>
        <begin position="62"/>
        <end position="78"/>
    </location>
</feature>
<dbReference type="EMBL" id="WNKW01000001">
    <property type="protein sequence ID" value="MTW31591.1"/>
    <property type="molecule type" value="Genomic_DNA"/>
</dbReference>
<evidence type="ECO:0000256" key="5">
    <source>
        <dbReference type="SAM" id="Phobius"/>
    </source>
</evidence>
<feature type="compositionally biased region" description="Polar residues" evidence="4">
    <location>
        <begin position="10"/>
        <end position="22"/>
    </location>
</feature>
<accession>A0ABW9SIL2</accession>
<evidence type="ECO:0000256" key="3">
    <source>
        <dbReference type="PROSITE-ProRule" id="PRU00284"/>
    </source>
</evidence>
<reference evidence="7 8" key="1">
    <citation type="submission" date="2019-11" db="EMBL/GenBank/DDBJ databases">
        <title>Type strains purchased from KCTC, JCM and DSMZ.</title>
        <authorList>
            <person name="Lu H."/>
        </authorList>
    </citation>
    <scope>NUCLEOTIDE SEQUENCE [LARGE SCALE GENOMIC DNA]</scope>
    <source>
        <strain evidence="7 8">DSM 103461</strain>
    </source>
</reference>
<feature type="transmembrane region" description="Helical" evidence="5">
    <location>
        <begin position="84"/>
        <end position="101"/>
    </location>
</feature>
<dbReference type="SUPFAM" id="SSF58104">
    <property type="entry name" value="Methyl-accepting chemotaxis protein (MCP) signaling domain"/>
    <property type="match status" value="1"/>
</dbReference>
<organism evidence="7 8">
    <name type="scientific">Pseudoduganella danionis</name>
    <dbReference type="NCBI Taxonomy" id="1890295"/>
    <lineage>
        <taxon>Bacteria</taxon>
        <taxon>Pseudomonadati</taxon>
        <taxon>Pseudomonadota</taxon>
        <taxon>Betaproteobacteria</taxon>
        <taxon>Burkholderiales</taxon>
        <taxon>Oxalobacteraceae</taxon>
        <taxon>Telluria group</taxon>
        <taxon>Pseudoduganella</taxon>
    </lineage>
</organism>
<dbReference type="CDD" id="cd11386">
    <property type="entry name" value="MCP_signal"/>
    <property type="match status" value="1"/>
</dbReference>
<feature type="transmembrane region" description="Helical" evidence="5">
    <location>
        <begin position="156"/>
        <end position="173"/>
    </location>
</feature>
<evidence type="ECO:0000256" key="4">
    <source>
        <dbReference type="SAM" id="MobiDB-lite"/>
    </source>
</evidence>
<feature type="region of interest" description="Disordered" evidence="4">
    <location>
        <begin position="1"/>
        <end position="22"/>
    </location>
</feature>
<comment type="similarity">
    <text evidence="2">Belongs to the methyl-accepting chemotaxis (MCP) protein family.</text>
</comment>
<evidence type="ECO:0000313" key="7">
    <source>
        <dbReference type="EMBL" id="MTW31591.1"/>
    </source>
</evidence>